<sequence length="93" mass="10312">MLGASASATNCIDKTPRRRRIRKAVARALPVTTYATPLTFDDGPAKQVERDRELIVACDVARGVDSPPVLAAFEVLCHEETLVHRNSQIQRRN</sequence>
<dbReference type="KEGG" id="ery:CP97_14973"/>
<dbReference type="AlphaFoldDB" id="A0A160HUK2"/>
<evidence type="ECO:0000313" key="2">
    <source>
        <dbReference type="Proteomes" id="UP000059113"/>
    </source>
</evidence>
<organism evidence="1 2">
    <name type="scientific">Aurantiacibacter atlanticus</name>
    <dbReference type="NCBI Taxonomy" id="1648404"/>
    <lineage>
        <taxon>Bacteria</taxon>
        <taxon>Pseudomonadati</taxon>
        <taxon>Pseudomonadota</taxon>
        <taxon>Alphaproteobacteria</taxon>
        <taxon>Sphingomonadales</taxon>
        <taxon>Erythrobacteraceae</taxon>
        <taxon>Aurantiacibacter</taxon>
    </lineage>
</organism>
<keyword evidence="2" id="KW-1185">Reference proteome</keyword>
<geneLocation type="plasmid" evidence="2"/>
<name>A0A160HUK2_9SPHN</name>
<keyword evidence="1" id="KW-0614">Plasmid</keyword>
<dbReference type="EMBL" id="CP015441">
    <property type="protein sequence ID" value="ANC50663.1"/>
    <property type="molecule type" value="Genomic_DNA"/>
</dbReference>
<gene>
    <name evidence="1" type="ORF">CP97_14973</name>
</gene>
<evidence type="ECO:0000313" key="1">
    <source>
        <dbReference type="EMBL" id="ANC50663.1"/>
    </source>
</evidence>
<protein>
    <submittedName>
        <fullName evidence="1">Uncharacterized protein</fullName>
    </submittedName>
</protein>
<proteinExistence type="predicted"/>
<dbReference type="Proteomes" id="UP000059113">
    <property type="component" value="Plasmid"/>
</dbReference>
<reference evidence="1 2" key="1">
    <citation type="submission" date="2016-04" db="EMBL/GenBank/DDBJ databases">
        <title>The complete genome sequence of Erythrobacter atlanticus s21-N3.</title>
        <authorList>
            <person name="Wang W."/>
            <person name="Wang L."/>
            <person name="Zhuang L."/>
            <person name="Shao Z."/>
        </authorList>
    </citation>
    <scope>NUCLEOTIDE SEQUENCE [LARGE SCALE GENOMIC DNA]</scope>
    <source>
        <strain evidence="2">s21-N3</strain>
        <plasmid evidence="2">Plasmid</plasmid>
    </source>
</reference>
<accession>A0A160HUK2</accession>